<feature type="region of interest" description="Disordered" evidence="1">
    <location>
        <begin position="62"/>
        <end position="109"/>
    </location>
</feature>
<feature type="compositionally biased region" description="Basic residues" evidence="1">
    <location>
        <begin position="1"/>
        <end position="11"/>
    </location>
</feature>
<feature type="compositionally biased region" description="Polar residues" evidence="1">
    <location>
        <begin position="92"/>
        <end position="102"/>
    </location>
</feature>
<evidence type="ECO:0000313" key="3">
    <source>
        <dbReference type="Proteomes" id="UP001215598"/>
    </source>
</evidence>
<evidence type="ECO:0000313" key="2">
    <source>
        <dbReference type="EMBL" id="KAJ7740853.1"/>
    </source>
</evidence>
<keyword evidence="3" id="KW-1185">Reference proteome</keyword>
<dbReference type="Proteomes" id="UP001215598">
    <property type="component" value="Unassembled WGS sequence"/>
</dbReference>
<evidence type="ECO:0000256" key="1">
    <source>
        <dbReference type="SAM" id="MobiDB-lite"/>
    </source>
</evidence>
<dbReference type="EMBL" id="JARKIB010000101">
    <property type="protein sequence ID" value="KAJ7740853.1"/>
    <property type="molecule type" value="Genomic_DNA"/>
</dbReference>
<protein>
    <submittedName>
        <fullName evidence="2">Uncharacterized protein</fullName>
    </submittedName>
</protein>
<feature type="region of interest" description="Disordered" evidence="1">
    <location>
        <begin position="1"/>
        <end position="21"/>
    </location>
</feature>
<proteinExistence type="predicted"/>
<accession>A0AAD7IDV6</accession>
<name>A0AAD7IDV6_9AGAR</name>
<reference evidence="2" key="1">
    <citation type="submission" date="2023-03" db="EMBL/GenBank/DDBJ databases">
        <title>Massive genome expansion in bonnet fungi (Mycena s.s.) driven by repeated elements and novel gene families across ecological guilds.</title>
        <authorList>
            <consortium name="Lawrence Berkeley National Laboratory"/>
            <person name="Harder C.B."/>
            <person name="Miyauchi S."/>
            <person name="Viragh M."/>
            <person name="Kuo A."/>
            <person name="Thoen E."/>
            <person name="Andreopoulos B."/>
            <person name="Lu D."/>
            <person name="Skrede I."/>
            <person name="Drula E."/>
            <person name="Henrissat B."/>
            <person name="Morin E."/>
            <person name="Kohler A."/>
            <person name="Barry K."/>
            <person name="LaButti K."/>
            <person name="Morin E."/>
            <person name="Salamov A."/>
            <person name="Lipzen A."/>
            <person name="Mereny Z."/>
            <person name="Hegedus B."/>
            <person name="Baldrian P."/>
            <person name="Stursova M."/>
            <person name="Weitz H."/>
            <person name="Taylor A."/>
            <person name="Grigoriev I.V."/>
            <person name="Nagy L.G."/>
            <person name="Martin F."/>
            <person name="Kauserud H."/>
        </authorList>
    </citation>
    <scope>NUCLEOTIDE SEQUENCE</scope>
    <source>
        <strain evidence="2">CBHHK182m</strain>
    </source>
</reference>
<gene>
    <name evidence="2" type="ORF">B0H16DRAFT_53155</name>
</gene>
<organism evidence="2 3">
    <name type="scientific">Mycena metata</name>
    <dbReference type="NCBI Taxonomy" id="1033252"/>
    <lineage>
        <taxon>Eukaryota</taxon>
        <taxon>Fungi</taxon>
        <taxon>Dikarya</taxon>
        <taxon>Basidiomycota</taxon>
        <taxon>Agaricomycotina</taxon>
        <taxon>Agaricomycetes</taxon>
        <taxon>Agaricomycetidae</taxon>
        <taxon>Agaricales</taxon>
        <taxon>Marasmiineae</taxon>
        <taxon>Mycenaceae</taxon>
        <taxon>Mycena</taxon>
    </lineage>
</organism>
<comment type="caution">
    <text evidence="2">The sequence shown here is derived from an EMBL/GenBank/DDBJ whole genome shotgun (WGS) entry which is preliminary data.</text>
</comment>
<sequence length="183" mass="20582">MRAHRPPRRLRGTAPGCDPRRDQRGALLRRLCGGEDFVNRYIDGHDYMWAQSTMRARSGVVAHPRALPPPPARVPPRQAAEAQGRGGGSGTKEVTQSTSMSSKHTKSAFEPLHPSVTCLRHPDHIGAKDWWLTPKLYLRRPPAYHPEWRLDRLLEEGGGRLRFSHGVRLWDVRVTIRAALAAP</sequence>
<dbReference type="AlphaFoldDB" id="A0AAD7IDV6"/>